<feature type="signal peptide" evidence="2">
    <location>
        <begin position="1"/>
        <end position="18"/>
    </location>
</feature>
<feature type="compositionally biased region" description="Polar residues" evidence="1">
    <location>
        <begin position="206"/>
        <end position="216"/>
    </location>
</feature>
<feature type="compositionally biased region" description="Low complexity" evidence="1">
    <location>
        <begin position="264"/>
        <end position="280"/>
    </location>
</feature>
<accession>J4C7K4</accession>
<dbReference type="Proteomes" id="UP000003786">
    <property type="component" value="Chromosome 1"/>
</dbReference>
<dbReference type="EMBL" id="AP011946">
    <property type="protein sequence ID" value="BAM39193.1"/>
    <property type="molecule type" value="Genomic_DNA"/>
</dbReference>
<dbReference type="KEGG" id="tot:TOT_010000653"/>
<name>J4C7K4_THEOR</name>
<dbReference type="AlphaFoldDB" id="J4C7K4"/>
<evidence type="ECO:0000313" key="3">
    <source>
        <dbReference type="EMBL" id="BAM39193.1"/>
    </source>
</evidence>
<gene>
    <name evidence="3" type="ORF">TOT_010000653</name>
</gene>
<feature type="region of interest" description="Disordered" evidence="1">
    <location>
        <begin position="200"/>
        <end position="299"/>
    </location>
</feature>
<feature type="compositionally biased region" description="Polar residues" evidence="1">
    <location>
        <begin position="286"/>
        <end position="299"/>
    </location>
</feature>
<sequence length="299" mass="31600">MKLYWFASYILVYLLTHSHWNLVVPVKAGEEDSASTADGTSGNANSVEANNVSADASEAEVSAEAGAPVSESSEDVASTLAQPANAVAVNQVPENLRGLKAFKADADGNPVLMEDKEHLSDEFMGTRTYAFKPELPCILVRFNNMDVWKRGEHSLEKPKSVTFDGVSKEITVRDAYESLFYKFDETKVWKHVGTIKRTNEARPASTDANQANSESSEFPADPNQASSVPANEAKESAEAGSTDATQAESGSTDTSEQSKDATPDADASGGSSTAADADSSGGDGSPVTNEQDSSSAPTE</sequence>
<dbReference type="GeneID" id="20713544"/>
<keyword evidence="4" id="KW-1185">Reference proteome</keyword>
<dbReference type="VEuPathDB" id="PiroplasmaDB:TOT_010000653"/>
<feature type="chain" id="PRO_5003778162" evidence="2">
    <location>
        <begin position="19"/>
        <end position="299"/>
    </location>
</feature>
<reference evidence="3 4" key="1">
    <citation type="journal article" date="2012" name="MBio">
        <title>Comparative genome analysis of three eukaryotic parasites with differing abilities to transform leukocytes reveals key mediators of Theileria-induced leukocyte transformation.</title>
        <authorList>
            <person name="Hayashida K."/>
            <person name="Hara Y."/>
            <person name="Abe T."/>
            <person name="Yamasaki C."/>
            <person name="Toyoda A."/>
            <person name="Kosuge T."/>
            <person name="Suzuki Y."/>
            <person name="Sato Y."/>
            <person name="Kawashima S."/>
            <person name="Katayama T."/>
            <person name="Wakaguri H."/>
            <person name="Inoue N."/>
            <person name="Homma K."/>
            <person name="Tada-Umezaki M."/>
            <person name="Yagi Y."/>
            <person name="Fujii Y."/>
            <person name="Habara T."/>
            <person name="Kanehisa M."/>
            <person name="Watanabe H."/>
            <person name="Ito K."/>
            <person name="Gojobori T."/>
            <person name="Sugawara H."/>
            <person name="Imanishi T."/>
            <person name="Weir W."/>
            <person name="Gardner M."/>
            <person name="Pain A."/>
            <person name="Shiels B."/>
            <person name="Hattori M."/>
            <person name="Nene V."/>
            <person name="Sugimoto C."/>
        </authorList>
    </citation>
    <scope>NUCLEOTIDE SEQUENCE [LARGE SCALE GENOMIC DNA]</scope>
    <source>
        <strain evidence="3 4">Shintoku</strain>
    </source>
</reference>
<organism evidence="3 4">
    <name type="scientific">Theileria orientalis strain Shintoku</name>
    <dbReference type="NCBI Taxonomy" id="869250"/>
    <lineage>
        <taxon>Eukaryota</taxon>
        <taxon>Sar</taxon>
        <taxon>Alveolata</taxon>
        <taxon>Apicomplexa</taxon>
        <taxon>Aconoidasida</taxon>
        <taxon>Piroplasmida</taxon>
        <taxon>Theileriidae</taxon>
        <taxon>Theileria</taxon>
    </lineage>
</organism>
<keyword evidence="2" id="KW-0732">Signal</keyword>
<feature type="compositionally biased region" description="Polar residues" evidence="1">
    <location>
        <begin position="242"/>
        <end position="255"/>
    </location>
</feature>
<feature type="compositionally biased region" description="Low complexity" evidence="1">
    <location>
        <begin position="52"/>
        <end position="71"/>
    </location>
</feature>
<evidence type="ECO:0000313" key="4">
    <source>
        <dbReference type="Proteomes" id="UP000003786"/>
    </source>
</evidence>
<proteinExistence type="predicted"/>
<evidence type="ECO:0000256" key="2">
    <source>
        <dbReference type="SAM" id="SignalP"/>
    </source>
</evidence>
<evidence type="ECO:0000256" key="1">
    <source>
        <dbReference type="SAM" id="MobiDB-lite"/>
    </source>
</evidence>
<dbReference type="RefSeq" id="XP_009689494.1">
    <property type="nucleotide sequence ID" value="XM_009691199.1"/>
</dbReference>
<protein>
    <submittedName>
        <fullName evidence="3">Uncharacterized protein</fullName>
    </submittedName>
</protein>
<feature type="region of interest" description="Disordered" evidence="1">
    <location>
        <begin position="52"/>
        <end position="76"/>
    </location>
</feature>